<sequence>MFSKLLPLPLFALLVGVTASSKENITCPHHLYNVQIFSEDPLVIYIPDFITAEEAAHLQSISSGKFSSSQIADQSGQQHLAKTRTSRSTSLSSDQVVQCIEERALQFQGYDIPRTRLEPLQAVQYSIGENYKPHTDWFTSPAQTTQQFGGNRATSFFVYVSASEDIIGGGTQFPLLDAPSSERWCDYVNCDAGWDEGVTFRPIARNAVFWRNMKDGKGDRRTLHSGLPVQRGEKLGMNIWTREDELDVQYRSDII</sequence>
<feature type="signal peptide" evidence="6">
    <location>
        <begin position="1"/>
        <end position="20"/>
    </location>
</feature>
<organism evidence="8 9">
    <name type="scientific">Massariosphaeria phaeospora</name>
    <dbReference type="NCBI Taxonomy" id="100035"/>
    <lineage>
        <taxon>Eukaryota</taxon>
        <taxon>Fungi</taxon>
        <taxon>Dikarya</taxon>
        <taxon>Ascomycota</taxon>
        <taxon>Pezizomycotina</taxon>
        <taxon>Dothideomycetes</taxon>
        <taxon>Pleosporomycetidae</taxon>
        <taxon>Pleosporales</taxon>
        <taxon>Pleosporales incertae sedis</taxon>
        <taxon>Massariosphaeria</taxon>
    </lineage>
</organism>
<evidence type="ECO:0000256" key="2">
    <source>
        <dbReference type="ARBA" id="ARBA00022723"/>
    </source>
</evidence>
<keyword evidence="6" id="KW-0732">Signal</keyword>
<keyword evidence="2" id="KW-0479">Metal-binding</keyword>
<comment type="caution">
    <text evidence="8">The sequence shown here is derived from an EMBL/GenBank/DDBJ whole genome shotgun (WGS) entry which is preliminary data.</text>
</comment>
<dbReference type="GO" id="GO:0005783">
    <property type="term" value="C:endoplasmic reticulum"/>
    <property type="evidence" value="ECO:0007669"/>
    <property type="project" value="TreeGrafter"/>
</dbReference>
<dbReference type="InterPro" id="IPR044862">
    <property type="entry name" value="Pro_4_hyd_alph_FE2OG_OXY"/>
</dbReference>
<reference evidence="8 9" key="1">
    <citation type="submission" date="2020-01" db="EMBL/GenBank/DDBJ databases">
        <authorList>
            <consortium name="DOE Joint Genome Institute"/>
            <person name="Haridas S."/>
            <person name="Albert R."/>
            <person name="Binder M."/>
            <person name="Bloem J."/>
            <person name="Labutti K."/>
            <person name="Salamov A."/>
            <person name="Andreopoulos B."/>
            <person name="Baker S.E."/>
            <person name="Barry K."/>
            <person name="Bills G."/>
            <person name="Bluhm B.H."/>
            <person name="Cannon C."/>
            <person name="Castanera R."/>
            <person name="Culley D.E."/>
            <person name="Daum C."/>
            <person name="Ezra D."/>
            <person name="Gonzalez J.B."/>
            <person name="Henrissat B."/>
            <person name="Kuo A."/>
            <person name="Liang C."/>
            <person name="Lipzen A."/>
            <person name="Lutzoni F."/>
            <person name="Magnuson J."/>
            <person name="Mondo S."/>
            <person name="Nolan M."/>
            <person name="Ohm R."/>
            <person name="Pangilinan J."/>
            <person name="Park H.-J.H."/>
            <person name="Ramirez L."/>
            <person name="Alfaro M."/>
            <person name="Sun H."/>
            <person name="Tritt A."/>
            <person name="Yoshinaga Y."/>
            <person name="Zwiers L.-H.L."/>
            <person name="Turgeon B.G."/>
            <person name="Goodwin S.B."/>
            <person name="Spatafora J.W."/>
            <person name="Crous P.W."/>
            <person name="Grigoriev I.V."/>
        </authorList>
    </citation>
    <scope>NUCLEOTIDE SEQUENCE [LARGE SCALE GENOMIC DNA]</scope>
    <source>
        <strain evidence="8 9">CBS 611.86</strain>
    </source>
</reference>
<evidence type="ECO:0000313" key="9">
    <source>
        <dbReference type="Proteomes" id="UP000481861"/>
    </source>
</evidence>
<evidence type="ECO:0000256" key="3">
    <source>
        <dbReference type="ARBA" id="ARBA00022964"/>
    </source>
</evidence>
<dbReference type="PROSITE" id="PS51471">
    <property type="entry name" value="FE2OG_OXY"/>
    <property type="match status" value="1"/>
</dbReference>
<accession>A0A7C8M9F9</accession>
<evidence type="ECO:0000256" key="5">
    <source>
        <dbReference type="ARBA" id="ARBA00023004"/>
    </source>
</evidence>
<dbReference type="GO" id="GO:0005506">
    <property type="term" value="F:iron ion binding"/>
    <property type="evidence" value="ECO:0007669"/>
    <property type="project" value="InterPro"/>
</dbReference>
<name>A0A7C8M9F9_9PLEO</name>
<dbReference type="AlphaFoldDB" id="A0A7C8M9F9"/>
<dbReference type="Gene3D" id="2.60.120.620">
    <property type="entry name" value="q2cbj1_9rhob like domain"/>
    <property type="match status" value="1"/>
</dbReference>
<dbReference type="GO" id="GO:0031418">
    <property type="term" value="F:L-ascorbic acid binding"/>
    <property type="evidence" value="ECO:0007669"/>
    <property type="project" value="InterPro"/>
</dbReference>
<dbReference type="InterPro" id="IPR045054">
    <property type="entry name" value="P4HA-like"/>
</dbReference>
<comment type="cofactor">
    <cofactor evidence="1">
        <name>L-ascorbate</name>
        <dbReference type="ChEBI" id="CHEBI:38290"/>
    </cofactor>
</comment>
<dbReference type="SMART" id="SM00702">
    <property type="entry name" value="P4Hc"/>
    <property type="match status" value="1"/>
</dbReference>
<dbReference type="InterPro" id="IPR005123">
    <property type="entry name" value="Oxoglu/Fe-dep_dioxygenase_dom"/>
</dbReference>
<dbReference type="OrthoDB" id="420380at2759"/>
<feature type="domain" description="Fe2OG dioxygenase" evidence="7">
    <location>
        <begin position="116"/>
        <end position="243"/>
    </location>
</feature>
<keyword evidence="5" id="KW-0408">Iron</keyword>
<dbReference type="PANTHER" id="PTHR10869:SF246">
    <property type="entry name" value="TRANSMEMBRANE PROLYL 4-HYDROXYLASE"/>
    <property type="match status" value="1"/>
</dbReference>
<evidence type="ECO:0000256" key="4">
    <source>
        <dbReference type="ARBA" id="ARBA00023002"/>
    </source>
</evidence>
<dbReference type="Pfam" id="PF13640">
    <property type="entry name" value="2OG-FeII_Oxy_3"/>
    <property type="match status" value="1"/>
</dbReference>
<dbReference type="InterPro" id="IPR006620">
    <property type="entry name" value="Pro_4_hyd_alph"/>
</dbReference>
<feature type="chain" id="PRO_5029002763" description="Fe2OG dioxygenase domain-containing protein" evidence="6">
    <location>
        <begin position="21"/>
        <end position="255"/>
    </location>
</feature>
<protein>
    <recommendedName>
        <fullName evidence="7">Fe2OG dioxygenase domain-containing protein</fullName>
    </recommendedName>
</protein>
<dbReference type="EMBL" id="JAADJZ010000009">
    <property type="protein sequence ID" value="KAF2872396.1"/>
    <property type="molecule type" value="Genomic_DNA"/>
</dbReference>
<evidence type="ECO:0000313" key="8">
    <source>
        <dbReference type="EMBL" id="KAF2872396.1"/>
    </source>
</evidence>
<dbReference type="PANTHER" id="PTHR10869">
    <property type="entry name" value="PROLYL 4-HYDROXYLASE ALPHA SUBUNIT"/>
    <property type="match status" value="1"/>
</dbReference>
<dbReference type="Proteomes" id="UP000481861">
    <property type="component" value="Unassembled WGS sequence"/>
</dbReference>
<evidence type="ECO:0000256" key="6">
    <source>
        <dbReference type="SAM" id="SignalP"/>
    </source>
</evidence>
<gene>
    <name evidence="8" type="ORF">BDV95DRAFT_593776</name>
</gene>
<dbReference type="GO" id="GO:0004656">
    <property type="term" value="F:procollagen-proline 4-dioxygenase activity"/>
    <property type="evidence" value="ECO:0007669"/>
    <property type="project" value="TreeGrafter"/>
</dbReference>
<proteinExistence type="predicted"/>
<keyword evidence="4" id="KW-0560">Oxidoreductase</keyword>
<keyword evidence="3" id="KW-0223">Dioxygenase</keyword>
<evidence type="ECO:0000256" key="1">
    <source>
        <dbReference type="ARBA" id="ARBA00001961"/>
    </source>
</evidence>
<evidence type="ECO:0000259" key="7">
    <source>
        <dbReference type="PROSITE" id="PS51471"/>
    </source>
</evidence>
<keyword evidence="9" id="KW-1185">Reference proteome</keyword>